<sequence length="280" mass="31325">MVQIGKTCKLEVVKQVSFGVYLNAHELGQVLLPNKVTPKDCQVGDLLDVFLYLDSEDIVIATTRRPLAQVGEFAYLKAVATGPYGAFLDWGLDKDLLLPFGEQHKPIEEGRSYLVYVHANRADERIVASSKIDKFLDKTEPDYTAGQQVDLYIGGTTDLGYKAIINHAHWGVIYENEVFQKLRFGQRVKGYIKQVRRDGKIDLVLQQGNKQELDKHAHIILIKLKQAGGFLALTDKTDAEIIYDQLGMSKKAFKKAIGGLFKNGQLSIDNDGLRLTETAE</sequence>
<evidence type="ECO:0000313" key="4">
    <source>
        <dbReference type="EMBL" id="QYX74312.1"/>
    </source>
</evidence>
<dbReference type="PANTHER" id="PTHR37296:SF1">
    <property type="entry name" value="CONSERVED VIRULENCE FACTOR B"/>
    <property type="match status" value="1"/>
</dbReference>
<dbReference type="InterPro" id="IPR014464">
    <property type="entry name" value="CvfB_fam"/>
</dbReference>
<dbReference type="PIRSF" id="PIRSF012524">
    <property type="entry name" value="YitL_S1"/>
    <property type="match status" value="1"/>
</dbReference>
<dbReference type="PANTHER" id="PTHR37296">
    <property type="entry name" value="CONSERVED VIRULENCE FACTOR B"/>
    <property type="match status" value="1"/>
</dbReference>
<dbReference type="InterPro" id="IPR039566">
    <property type="entry name" value="CvfB_S1_st"/>
</dbReference>
<dbReference type="Gene3D" id="1.10.10.10">
    <property type="entry name" value="Winged helix-like DNA-binding domain superfamily/Winged helix DNA-binding domain"/>
    <property type="match status" value="1"/>
</dbReference>
<dbReference type="Pfam" id="PF17783">
    <property type="entry name" value="WHD_CvfB"/>
    <property type="match status" value="1"/>
</dbReference>
<feature type="domain" description="Conserved virulence factor B first S1" evidence="2">
    <location>
        <begin position="4"/>
        <end position="63"/>
    </location>
</feature>
<dbReference type="Proteomes" id="UP000827084">
    <property type="component" value="Chromosome"/>
</dbReference>
<dbReference type="InterPro" id="IPR040764">
    <property type="entry name" value="CvfB_WH"/>
</dbReference>
<dbReference type="Pfam" id="PF13509">
    <property type="entry name" value="S1_2"/>
    <property type="match status" value="1"/>
</dbReference>
<comment type="similarity">
    <text evidence="1">Belongs to the CvfB family.</text>
</comment>
<accession>A0ABX8XFD1</accession>
<gene>
    <name evidence="4" type="ORF">K3G22_07930</name>
</gene>
<dbReference type="EMBL" id="CP080635">
    <property type="protein sequence ID" value="QYX74312.1"/>
    <property type="molecule type" value="Genomic_DNA"/>
</dbReference>
<feature type="domain" description="Conserved virulence factor B-like winged helix" evidence="3">
    <location>
        <begin position="220"/>
        <end position="275"/>
    </location>
</feature>
<dbReference type="GeneID" id="67443180"/>
<keyword evidence="5" id="KW-1185">Reference proteome</keyword>
<organism evidence="4 5">
    <name type="scientific">Shewanella putrefaciens</name>
    <name type="common">Pseudomonas putrefaciens</name>
    <dbReference type="NCBI Taxonomy" id="24"/>
    <lineage>
        <taxon>Bacteria</taxon>
        <taxon>Pseudomonadati</taxon>
        <taxon>Pseudomonadota</taxon>
        <taxon>Gammaproteobacteria</taxon>
        <taxon>Alteromonadales</taxon>
        <taxon>Shewanellaceae</taxon>
        <taxon>Shewanella</taxon>
    </lineage>
</organism>
<name>A0ABX8XFD1_SHEPU</name>
<dbReference type="Gene3D" id="2.40.50.140">
    <property type="entry name" value="Nucleic acid-binding proteins"/>
    <property type="match status" value="1"/>
</dbReference>
<evidence type="ECO:0000259" key="3">
    <source>
        <dbReference type="Pfam" id="PF17783"/>
    </source>
</evidence>
<evidence type="ECO:0000256" key="1">
    <source>
        <dbReference type="PIRNR" id="PIRNR012524"/>
    </source>
</evidence>
<protein>
    <submittedName>
        <fullName evidence="4">GntR family transcriptional regulator</fullName>
    </submittedName>
</protein>
<evidence type="ECO:0000313" key="5">
    <source>
        <dbReference type="Proteomes" id="UP000827084"/>
    </source>
</evidence>
<dbReference type="InterPro" id="IPR012340">
    <property type="entry name" value="NA-bd_OB-fold"/>
</dbReference>
<evidence type="ECO:0000259" key="2">
    <source>
        <dbReference type="Pfam" id="PF13509"/>
    </source>
</evidence>
<reference evidence="4 5" key="1">
    <citation type="submission" date="2021-08" db="EMBL/GenBank/DDBJ databases">
        <title>Shewanella putrefaciens YZ-J, complete genome.</title>
        <authorList>
            <person name="Yi Z."/>
        </authorList>
    </citation>
    <scope>NUCLEOTIDE SEQUENCE [LARGE SCALE GENOMIC DNA]</scope>
    <source>
        <strain evidence="4 5">YZ-J</strain>
    </source>
</reference>
<proteinExistence type="inferred from homology"/>
<dbReference type="InterPro" id="IPR036388">
    <property type="entry name" value="WH-like_DNA-bd_sf"/>
</dbReference>
<dbReference type="RefSeq" id="WP_011789669.1">
    <property type="nucleotide sequence ID" value="NZ_BMPK01000003.1"/>
</dbReference>